<feature type="compositionally biased region" description="Polar residues" evidence="1">
    <location>
        <begin position="125"/>
        <end position="135"/>
    </location>
</feature>
<dbReference type="Pfam" id="PF19291">
    <property type="entry name" value="TREH_N"/>
    <property type="match status" value="1"/>
</dbReference>
<proteinExistence type="predicted"/>
<dbReference type="InterPro" id="IPR045582">
    <property type="entry name" value="Trehalase-like_N"/>
</dbReference>
<organism evidence="3 4">
    <name type="scientific">Frondihabitans sucicola</name>
    <dbReference type="NCBI Taxonomy" id="1268041"/>
    <lineage>
        <taxon>Bacteria</taxon>
        <taxon>Bacillati</taxon>
        <taxon>Actinomycetota</taxon>
        <taxon>Actinomycetes</taxon>
        <taxon>Micrococcales</taxon>
        <taxon>Microbacteriaceae</taxon>
        <taxon>Frondihabitans</taxon>
    </lineage>
</organism>
<dbReference type="EMBL" id="AP027732">
    <property type="protein sequence ID" value="BDZ51272.1"/>
    <property type="molecule type" value="Genomic_DNA"/>
</dbReference>
<name>A0ABM8GS11_9MICO</name>
<feature type="region of interest" description="Disordered" evidence="1">
    <location>
        <begin position="121"/>
        <end position="155"/>
    </location>
</feature>
<evidence type="ECO:0000256" key="1">
    <source>
        <dbReference type="SAM" id="MobiDB-lite"/>
    </source>
</evidence>
<protein>
    <recommendedName>
        <fullName evidence="2">Trehalase-like N-terminal domain-containing protein</fullName>
    </recommendedName>
</protein>
<keyword evidence="4" id="KW-1185">Reference proteome</keyword>
<feature type="compositionally biased region" description="Low complexity" evidence="1">
    <location>
        <begin position="137"/>
        <end position="155"/>
    </location>
</feature>
<evidence type="ECO:0000259" key="2">
    <source>
        <dbReference type="Pfam" id="PF19291"/>
    </source>
</evidence>
<evidence type="ECO:0000313" key="3">
    <source>
        <dbReference type="EMBL" id="BDZ51272.1"/>
    </source>
</evidence>
<dbReference type="Proteomes" id="UP001321486">
    <property type="component" value="Chromosome"/>
</dbReference>
<accession>A0ABM8GS11</accession>
<evidence type="ECO:0000313" key="4">
    <source>
        <dbReference type="Proteomes" id="UP001321486"/>
    </source>
</evidence>
<sequence>MTTSLDSTTERTFRAPLPRVDGYVPLRSYAAIGDGRTIALIADDGQIDWLPMPEMDTEPVIAGLVDAGSGGRFELRPVADFEVDRSYLEGTNVLTTRFRTASGTVEITDALVTGVAGRLPGRSSCAGSRASTEPWISSGRSSPAARSGRSRCSGSTRCTGRCCERETSTWC</sequence>
<dbReference type="RefSeq" id="WP_350271570.1">
    <property type="nucleotide sequence ID" value="NZ_AP027732.1"/>
</dbReference>
<feature type="domain" description="Trehalase-like N-terminal" evidence="2">
    <location>
        <begin position="25"/>
        <end position="100"/>
    </location>
</feature>
<reference evidence="4" key="1">
    <citation type="journal article" date="2019" name="Int. J. Syst. Evol. Microbiol.">
        <title>The Global Catalogue of Microorganisms (GCM) 10K type strain sequencing project: providing services to taxonomists for standard genome sequencing and annotation.</title>
        <authorList>
            <consortium name="The Broad Institute Genomics Platform"/>
            <consortium name="The Broad Institute Genome Sequencing Center for Infectious Disease"/>
            <person name="Wu L."/>
            <person name="Ma J."/>
        </authorList>
    </citation>
    <scope>NUCLEOTIDE SEQUENCE [LARGE SCALE GENOMIC DNA]</scope>
    <source>
        <strain evidence="4">NBRC 108728</strain>
    </source>
</reference>
<gene>
    <name evidence="3" type="ORF">GCM10025867_35130</name>
</gene>